<keyword evidence="3" id="KW-1185">Reference proteome</keyword>
<dbReference type="InterPro" id="IPR003781">
    <property type="entry name" value="CoA-bd"/>
</dbReference>
<protein>
    <submittedName>
        <fullName evidence="2">CoA-binding domain protein</fullName>
    </submittedName>
</protein>
<dbReference type="PANTHER" id="PTHR33303">
    <property type="entry name" value="CYTOPLASMIC PROTEIN-RELATED"/>
    <property type="match status" value="1"/>
</dbReference>
<dbReference type="Gene3D" id="3.40.50.720">
    <property type="entry name" value="NAD(P)-binding Rossmann-like Domain"/>
    <property type="match status" value="1"/>
</dbReference>
<dbReference type="InterPro" id="IPR036291">
    <property type="entry name" value="NAD(P)-bd_dom_sf"/>
</dbReference>
<dbReference type="STRING" id="546991.N1JJJ2"/>
<dbReference type="InParanoid" id="N1JJJ2"/>
<dbReference type="AlphaFoldDB" id="N1JJJ2"/>
<dbReference type="SUPFAM" id="SSF51735">
    <property type="entry name" value="NAD(P)-binding Rossmann-fold domains"/>
    <property type="match status" value="1"/>
</dbReference>
<accession>N1JJJ2</accession>
<dbReference type="PANTHER" id="PTHR33303:SF2">
    <property type="entry name" value="COA-BINDING DOMAIN-CONTAINING PROTEIN"/>
    <property type="match status" value="1"/>
</dbReference>
<name>N1JJJ2_BLUG1</name>
<evidence type="ECO:0000259" key="1">
    <source>
        <dbReference type="Pfam" id="PF13380"/>
    </source>
</evidence>
<evidence type="ECO:0000313" key="3">
    <source>
        <dbReference type="Proteomes" id="UP000015441"/>
    </source>
</evidence>
<feature type="domain" description="CoA-binding" evidence="1">
    <location>
        <begin position="16"/>
        <end position="135"/>
    </location>
</feature>
<dbReference type="Proteomes" id="UP000015441">
    <property type="component" value="Unassembled WGS sequence"/>
</dbReference>
<dbReference type="eggNOG" id="ENOG502S3ZG">
    <property type="taxonomic scope" value="Eukaryota"/>
</dbReference>
<dbReference type="OrthoDB" id="5138418at2759"/>
<organism evidence="2 3">
    <name type="scientific">Blumeria graminis f. sp. hordei (strain DH14)</name>
    <name type="common">Barley powdery mildew</name>
    <name type="synonym">Oidium monilioides f. sp. hordei</name>
    <dbReference type="NCBI Taxonomy" id="546991"/>
    <lineage>
        <taxon>Eukaryota</taxon>
        <taxon>Fungi</taxon>
        <taxon>Dikarya</taxon>
        <taxon>Ascomycota</taxon>
        <taxon>Pezizomycotina</taxon>
        <taxon>Leotiomycetes</taxon>
        <taxon>Erysiphales</taxon>
        <taxon>Erysiphaceae</taxon>
        <taxon>Blumeria</taxon>
        <taxon>Blumeria hordei</taxon>
    </lineage>
</organism>
<dbReference type="HOGENOM" id="CLU_112567_1_1_1"/>
<comment type="caution">
    <text evidence="2">The sequence shown here is derived from an EMBL/GenBank/DDBJ whole genome shotgun (WGS) entry which is preliminary data.</text>
</comment>
<proteinExistence type="predicted"/>
<dbReference type="Pfam" id="PF13380">
    <property type="entry name" value="CoA_binding_2"/>
    <property type="match status" value="1"/>
</dbReference>
<sequence length="183" mass="19898">MATEESARSFFKANYFAVVGASNDAAKFGHQVLHWYVRHGFAVTPINPTKRQILLPSPSAAHQMQALDTLASLSALQNPEQTSVSIVTPPNVTRKVLQDASHLGIHGVWLQPGTYDDEIMEFALENFGIVVAGDGGIHDQGWWLVSRALQQILSDPMTACLLTGKNLPESVFETPGLTTLVMS</sequence>
<reference evidence="2 3" key="1">
    <citation type="journal article" date="2010" name="Science">
        <title>Genome expansion and gene loss in powdery mildew fungi reveal tradeoffs in extreme parasitism.</title>
        <authorList>
            <person name="Spanu P.D."/>
            <person name="Abbott J.C."/>
            <person name="Amselem J."/>
            <person name="Burgis T.A."/>
            <person name="Soanes D.M."/>
            <person name="Stueber K."/>
            <person name="Ver Loren van Themaat E."/>
            <person name="Brown J.K.M."/>
            <person name="Butcher S.A."/>
            <person name="Gurr S.J."/>
            <person name="Lebrun M.-H."/>
            <person name="Ridout C.J."/>
            <person name="Schulze-Lefert P."/>
            <person name="Talbot N.J."/>
            <person name="Ahmadinejad N."/>
            <person name="Ametz C."/>
            <person name="Barton G.R."/>
            <person name="Benjdia M."/>
            <person name="Bidzinski P."/>
            <person name="Bindschedler L.V."/>
            <person name="Both M."/>
            <person name="Brewer M.T."/>
            <person name="Cadle-Davidson L."/>
            <person name="Cadle-Davidson M.M."/>
            <person name="Collemare J."/>
            <person name="Cramer R."/>
            <person name="Frenkel O."/>
            <person name="Godfrey D."/>
            <person name="Harriman J."/>
            <person name="Hoede C."/>
            <person name="King B.C."/>
            <person name="Klages S."/>
            <person name="Kleemann J."/>
            <person name="Knoll D."/>
            <person name="Koti P.S."/>
            <person name="Kreplak J."/>
            <person name="Lopez-Ruiz F.J."/>
            <person name="Lu X."/>
            <person name="Maekawa T."/>
            <person name="Mahanil S."/>
            <person name="Micali C."/>
            <person name="Milgroom M.G."/>
            <person name="Montana G."/>
            <person name="Noir S."/>
            <person name="O'Connell R.J."/>
            <person name="Oberhaensli S."/>
            <person name="Parlange F."/>
            <person name="Pedersen C."/>
            <person name="Quesneville H."/>
            <person name="Reinhardt R."/>
            <person name="Rott M."/>
            <person name="Sacristan S."/>
            <person name="Schmidt S.M."/>
            <person name="Schoen M."/>
            <person name="Skamnioti P."/>
            <person name="Sommer H."/>
            <person name="Stephens A."/>
            <person name="Takahara H."/>
            <person name="Thordal-Christensen H."/>
            <person name="Vigouroux M."/>
            <person name="Wessling R."/>
            <person name="Wicker T."/>
            <person name="Panstruga R."/>
        </authorList>
    </citation>
    <scope>NUCLEOTIDE SEQUENCE [LARGE SCALE GENOMIC DNA]</scope>
    <source>
        <strain evidence="2">DH14</strain>
    </source>
</reference>
<dbReference type="EMBL" id="CAUH01004251">
    <property type="protein sequence ID" value="CCU79100.1"/>
    <property type="molecule type" value="Genomic_DNA"/>
</dbReference>
<gene>
    <name evidence="2" type="ORF">BGHDH14_bgh04278</name>
</gene>
<evidence type="ECO:0000313" key="2">
    <source>
        <dbReference type="EMBL" id="CCU79100.1"/>
    </source>
</evidence>